<reference evidence="2" key="1">
    <citation type="submission" date="2015-07" db="EMBL/GenBank/DDBJ databases">
        <authorList>
            <consortium name="Consortium for Microbial Forensics and Genomics (microFORGE)"/>
            <person name="Knight B.M."/>
            <person name="Roberts D.P."/>
            <person name="Lin D."/>
            <person name="Hari K."/>
            <person name="Fletcher J."/>
            <person name="Melcher U."/>
            <person name="Blagden T."/>
            <person name="Winegar R.A."/>
        </authorList>
    </citation>
    <scope>NUCLEOTIDE SEQUENCE [LARGE SCALE GENOMIC DNA]</scope>
    <source>
        <strain evidence="2">NRRL B-1447</strain>
    </source>
</reference>
<evidence type="ECO:0000313" key="2">
    <source>
        <dbReference type="Proteomes" id="UP000037084"/>
    </source>
</evidence>
<protein>
    <submittedName>
        <fullName evidence="1">Uncharacterized protein</fullName>
    </submittedName>
</protein>
<name>A0A0L8N2F7_STRVG</name>
<dbReference type="PATRIC" id="fig|1961.12.peg.1406"/>
<accession>A0A0L8N2F7</accession>
<sequence length="122" mass="13476">MFEAVAGEIASLREVLPQQLAALLRRIFARRGGKRALAAVMHNLAIAIRHVLHSNNLYRGLDTHFAKRAVRHMTREANSLTLPVRSELITVGWPASTTPLSCQTPRPSTPRPIPADTATIYC</sequence>
<organism evidence="1 2">
    <name type="scientific">Streptomyces virginiae</name>
    <name type="common">Streptomyces cinnamonensis</name>
    <dbReference type="NCBI Taxonomy" id="1961"/>
    <lineage>
        <taxon>Bacteria</taxon>
        <taxon>Bacillati</taxon>
        <taxon>Actinomycetota</taxon>
        <taxon>Actinomycetes</taxon>
        <taxon>Kitasatosporales</taxon>
        <taxon>Streptomycetaceae</taxon>
        <taxon>Streptomyces</taxon>
    </lineage>
</organism>
<comment type="caution">
    <text evidence="1">The sequence shown here is derived from an EMBL/GenBank/DDBJ whole genome shotgun (WGS) entry which is preliminary data.</text>
</comment>
<evidence type="ECO:0000313" key="1">
    <source>
        <dbReference type="EMBL" id="KOG56864.1"/>
    </source>
</evidence>
<dbReference type="Proteomes" id="UP000037084">
    <property type="component" value="Unassembled WGS sequence"/>
</dbReference>
<proteinExistence type="predicted"/>
<dbReference type="EMBL" id="LGUV01000032">
    <property type="protein sequence ID" value="KOG56864.1"/>
    <property type="molecule type" value="Genomic_DNA"/>
</dbReference>
<dbReference type="AlphaFoldDB" id="A0A0L8N2F7"/>
<gene>
    <name evidence="1" type="ORF">ADK75_06320</name>
</gene>